<comment type="caution">
    <text evidence="7">The sequence shown here is derived from an EMBL/GenBank/DDBJ whole genome shotgun (WGS) entry which is preliminary data.</text>
</comment>
<feature type="domain" description="SWIM-type" evidence="6">
    <location>
        <begin position="803"/>
        <end position="835"/>
    </location>
</feature>
<protein>
    <recommendedName>
        <fullName evidence="6">SWIM-type domain-containing protein</fullName>
    </recommendedName>
</protein>
<evidence type="ECO:0000313" key="7">
    <source>
        <dbReference type="EMBL" id="KAK9997487.1"/>
    </source>
</evidence>
<feature type="compositionally biased region" description="Polar residues" evidence="5">
    <location>
        <begin position="941"/>
        <end position="950"/>
    </location>
</feature>
<dbReference type="EMBL" id="JAZDWU010000006">
    <property type="protein sequence ID" value="KAK9999531.1"/>
    <property type="molecule type" value="Genomic_DNA"/>
</dbReference>
<feature type="region of interest" description="Disordered" evidence="5">
    <location>
        <begin position="928"/>
        <end position="950"/>
    </location>
</feature>
<keyword evidence="9" id="KW-1185">Reference proteome</keyword>
<reference evidence="7 9" key="1">
    <citation type="submission" date="2024-01" db="EMBL/GenBank/DDBJ databases">
        <title>A telomere-to-telomere, gap-free genome of sweet tea (Lithocarpus litseifolius).</title>
        <authorList>
            <person name="Zhou J."/>
        </authorList>
    </citation>
    <scope>NUCLEOTIDE SEQUENCE [LARGE SCALE GENOMIC DNA]</scope>
    <source>
        <strain evidence="7">Zhou-2022a</strain>
        <tissue evidence="7">Leaf</tissue>
    </source>
</reference>
<dbReference type="Pfam" id="PF10551">
    <property type="entry name" value="MULE"/>
    <property type="match status" value="1"/>
</dbReference>
<gene>
    <name evidence="8" type="ORF">SO802_019134</name>
    <name evidence="7" type="ORF">SO802_022173</name>
</gene>
<evidence type="ECO:0000313" key="9">
    <source>
        <dbReference type="Proteomes" id="UP001459277"/>
    </source>
</evidence>
<sequence>MIHINIYYGGPLSNADAYEGLPFQGPGIQCYYIMIRRKLKTLNELKEKIMEELQLNPTLHDIHITFRSPHEVLNQCITYRHMAIKEDKHVRIMFNKMQKWEQCAGFELYVTLEPRAEIVQTTTSLQFAALDDQCTTLGGYTPPFQETPTTIESEPGNRYEDQFCAHRGESSTFPVVGDEDEDYVDHAAIRDEDEDYVDHAAIRDEDEDYVDHAAIRDEDEDEDLADRDEYEERIEQDDFDRGVDDHEITPNPHVHDMAECDEDDVDATIRVQHVTNTTPVYEPPASSFYANTWENMVDPEVVHQAFASSWKEDMNFSTGLIFANKEAVKCALTIYAAKHNRNIVTSRSTKTRLSVKCMDDSCKWYVGAVVKPELGLWKVTSYGGPHSCMPLGTALDGRMMDCNFLAAEFVPILQKNHMATIDHLRDFIKAKYYGHELSYYKIWDAKQKAIAKIFGNWEESYQRLRKLLLAYLDQQVGTRYWYHTEPRAEFGDSILRYVFWAFAPCIEGFRHCKPVISIDGTHLYGKYRGVLLIAMATDANNKVLPLAFAVVDKESGPSWGWFLECFRISMGDVIANKDICVISDRHKGIQNAIANWPRDDHGRIRVFHRYCLRHVASNFNKHFQDATLKSLALKAGYATQEAKFELYMQPIKEAEIEALRKKLRTEGQESEPDSSIMPYTYLMNEDLNMWTQLQDGGYRYGAMTTNVSECFNGVLKGARGLPIAAMVEFTWSKLVAYFHDRHKAITHDLSKGKVWSKYALTIYEENLKKSITHQVNAFNNQNGIFQVITAYNIHSSGGGHHSQEVNLVAKTCRCGKWQNRKIPCSHAIKALQHLGQDATTYIDPCYSLENAIRTYSHAFLVPKSESLWRDVEGPKWVPDPDLLRAKGRPVKSRIRNEMDGVRREPGSRRPDSDLREIQQKQSCGLCHQHGHNRRRCPLSRGASTSSNDPN</sequence>
<dbReference type="InterPro" id="IPR004332">
    <property type="entry name" value="Transposase_MuDR"/>
</dbReference>
<keyword evidence="3" id="KW-0862">Zinc</keyword>
<dbReference type="EMBL" id="JAZDWU010000007">
    <property type="protein sequence ID" value="KAK9997487.1"/>
    <property type="molecule type" value="Genomic_DNA"/>
</dbReference>
<keyword evidence="2 4" id="KW-0863">Zinc-finger</keyword>
<dbReference type="PROSITE" id="PS50966">
    <property type="entry name" value="ZF_SWIM"/>
    <property type="match status" value="1"/>
</dbReference>
<evidence type="ECO:0000256" key="4">
    <source>
        <dbReference type="PROSITE-ProRule" id="PRU00325"/>
    </source>
</evidence>
<evidence type="ECO:0000256" key="3">
    <source>
        <dbReference type="ARBA" id="ARBA00022833"/>
    </source>
</evidence>
<dbReference type="PANTHER" id="PTHR31973">
    <property type="entry name" value="POLYPROTEIN, PUTATIVE-RELATED"/>
    <property type="match status" value="1"/>
</dbReference>
<dbReference type="PANTHER" id="PTHR31973:SF195">
    <property type="entry name" value="MUDR FAMILY TRANSPOSASE"/>
    <property type="match status" value="1"/>
</dbReference>
<organism evidence="7 9">
    <name type="scientific">Lithocarpus litseifolius</name>
    <dbReference type="NCBI Taxonomy" id="425828"/>
    <lineage>
        <taxon>Eukaryota</taxon>
        <taxon>Viridiplantae</taxon>
        <taxon>Streptophyta</taxon>
        <taxon>Embryophyta</taxon>
        <taxon>Tracheophyta</taxon>
        <taxon>Spermatophyta</taxon>
        <taxon>Magnoliopsida</taxon>
        <taxon>eudicotyledons</taxon>
        <taxon>Gunneridae</taxon>
        <taxon>Pentapetalae</taxon>
        <taxon>rosids</taxon>
        <taxon>fabids</taxon>
        <taxon>Fagales</taxon>
        <taxon>Fagaceae</taxon>
        <taxon>Lithocarpus</taxon>
    </lineage>
</organism>
<dbReference type="SMART" id="SM00575">
    <property type="entry name" value="ZnF_PMZ"/>
    <property type="match status" value="1"/>
</dbReference>
<accession>A0AAW2CJC4</accession>
<dbReference type="InterPro" id="IPR007527">
    <property type="entry name" value="Znf_SWIM"/>
</dbReference>
<name>A0AAW2CJC4_9ROSI</name>
<dbReference type="InterPro" id="IPR006564">
    <property type="entry name" value="Znf_PMZ"/>
</dbReference>
<evidence type="ECO:0000256" key="1">
    <source>
        <dbReference type="ARBA" id="ARBA00022723"/>
    </source>
</evidence>
<dbReference type="Pfam" id="PF03108">
    <property type="entry name" value="DBD_Tnp_Mut"/>
    <property type="match status" value="1"/>
</dbReference>
<proteinExistence type="predicted"/>
<dbReference type="GO" id="GO:0008270">
    <property type="term" value="F:zinc ion binding"/>
    <property type="evidence" value="ECO:0007669"/>
    <property type="project" value="UniProtKB-KW"/>
</dbReference>
<feature type="compositionally biased region" description="Basic residues" evidence="5">
    <location>
        <begin position="928"/>
        <end position="937"/>
    </location>
</feature>
<evidence type="ECO:0000256" key="2">
    <source>
        <dbReference type="ARBA" id="ARBA00022771"/>
    </source>
</evidence>
<dbReference type="AlphaFoldDB" id="A0AAW2CJC4"/>
<dbReference type="Proteomes" id="UP001459277">
    <property type="component" value="Unassembled WGS sequence"/>
</dbReference>
<evidence type="ECO:0000313" key="8">
    <source>
        <dbReference type="EMBL" id="KAK9999531.1"/>
    </source>
</evidence>
<evidence type="ECO:0000256" key="5">
    <source>
        <dbReference type="SAM" id="MobiDB-lite"/>
    </source>
</evidence>
<evidence type="ECO:0000259" key="6">
    <source>
        <dbReference type="PROSITE" id="PS50966"/>
    </source>
</evidence>
<dbReference type="Pfam" id="PF04434">
    <property type="entry name" value="SWIM"/>
    <property type="match status" value="1"/>
</dbReference>
<keyword evidence="1" id="KW-0479">Metal-binding</keyword>
<dbReference type="InterPro" id="IPR018289">
    <property type="entry name" value="MULE_transposase_dom"/>
</dbReference>